<keyword evidence="2" id="KW-1003">Cell membrane</keyword>
<organism evidence="9 10">
    <name type="scientific">Ideonella margarita</name>
    <dbReference type="NCBI Taxonomy" id="2984191"/>
    <lineage>
        <taxon>Bacteria</taxon>
        <taxon>Pseudomonadati</taxon>
        <taxon>Pseudomonadota</taxon>
        <taxon>Betaproteobacteria</taxon>
        <taxon>Burkholderiales</taxon>
        <taxon>Sphaerotilaceae</taxon>
        <taxon>Ideonella</taxon>
    </lineage>
</organism>
<dbReference type="PANTHER" id="PTHR32309:SF13">
    <property type="entry name" value="FERRIC ENTEROBACTIN TRANSPORT PROTEIN FEPE"/>
    <property type="match status" value="1"/>
</dbReference>
<keyword evidence="6" id="KW-0175">Coiled coil</keyword>
<dbReference type="PANTHER" id="PTHR32309">
    <property type="entry name" value="TYROSINE-PROTEIN KINASE"/>
    <property type="match status" value="1"/>
</dbReference>
<dbReference type="InterPro" id="IPR050445">
    <property type="entry name" value="Bact_polysacc_biosynth/exp"/>
</dbReference>
<dbReference type="InterPro" id="IPR003856">
    <property type="entry name" value="LPS_length_determ_N"/>
</dbReference>
<feature type="domain" description="Polysaccharide chain length determinant N-terminal" evidence="8">
    <location>
        <begin position="10"/>
        <end position="99"/>
    </location>
</feature>
<gene>
    <name evidence="9" type="ORF">AACH00_01595</name>
</gene>
<evidence type="ECO:0000256" key="3">
    <source>
        <dbReference type="ARBA" id="ARBA00022692"/>
    </source>
</evidence>
<evidence type="ECO:0000256" key="7">
    <source>
        <dbReference type="SAM" id="Phobius"/>
    </source>
</evidence>
<name>A0ABU9C189_9BURK</name>
<proteinExistence type="predicted"/>
<evidence type="ECO:0000256" key="1">
    <source>
        <dbReference type="ARBA" id="ARBA00004651"/>
    </source>
</evidence>
<keyword evidence="3 7" id="KW-0812">Transmembrane</keyword>
<evidence type="ECO:0000259" key="8">
    <source>
        <dbReference type="Pfam" id="PF02706"/>
    </source>
</evidence>
<keyword evidence="10" id="KW-1185">Reference proteome</keyword>
<accession>A0ABU9C189</accession>
<evidence type="ECO:0000313" key="9">
    <source>
        <dbReference type="EMBL" id="MEK8045035.1"/>
    </source>
</evidence>
<evidence type="ECO:0000313" key="10">
    <source>
        <dbReference type="Proteomes" id="UP001379945"/>
    </source>
</evidence>
<feature type="transmembrane region" description="Helical" evidence="7">
    <location>
        <begin position="16"/>
        <end position="37"/>
    </location>
</feature>
<feature type="coiled-coil region" evidence="6">
    <location>
        <begin position="214"/>
        <end position="262"/>
    </location>
</feature>
<reference evidence="9 10" key="1">
    <citation type="submission" date="2024-04" db="EMBL/GenBank/DDBJ databases">
        <title>Novel species of the genus Ideonella isolated from streams.</title>
        <authorList>
            <person name="Lu H."/>
        </authorList>
    </citation>
    <scope>NUCLEOTIDE SEQUENCE [LARGE SCALE GENOMIC DNA]</scope>
    <source>
        <strain evidence="9 10">LYT19W</strain>
    </source>
</reference>
<evidence type="ECO:0000256" key="4">
    <source>
        <dbReference type="ARBA" id="ARBA00022989"/>
    </source>
</evidence>
<comment type="caution">
    <text evidence="9">The sequence shown here is derived from an EMBL/GenBank/DDBJ whole genome shotgun (WGS) entry which is preliminary data.</text>
</comment>
<keyword evidence="5 7" id="KW-0472">Membrane</keyword>
<sequence length="355" mass="38662">MGASLEAWLAPLRAHWPLLVAVPLVAGALGIGGSFLIKPVFSATTTFLPPQQQQSGAASALASLGALANLAGGGGVKSPAEQYVAMMQSVKVSDRLIDQFDLMKVYGATLRQDARQSLLEHAQITLGKKDGFIVVTVEDTDAERAAAIANQYVTELRLMTSVLAVTEAQQRRVFFDKQLQEVKLKLAEAQRALQGSSFTLGDLKSEPKAAAEGYAKLRAELTTAEVQLQTLQIAMAPGSPEVQRQSALIQALRSKLTDAEQRGGKADPSSPDYVNRYREFKYQETLFDLFARQYELARVDESREGALIQVIDVATPGEHKVRPKRTLFGLNAALGAELATMLWLIRRSRRQPAKT</sequence>
<dbReference type="Pfam" id="PF02706">
    <property type="entry name" value="Wzz"/>
    <property type="match status" value="1"/>
</dbReference>
<protein>
    <submittedName>
        <fullName evidence="9">Wzz/FepE/Etk N-terminal domain-containing protein</fullName>
    </submittedName>
</protein>
<comment type="subcellular location">
    <subcellularLocation>
        <location evidence="1">Cell membrane</location>
        <topology evidence="1">Multi-pass membrane protein</topology>
    </subcellularLocation>
</comment>
<dbReference type="Proteomes" id="UP001379945">
    <property type="component" value="Unassembled WGS sequence"/>
</dbReference>
<evidence type="ECO:0000256" key="6">
    <source>
        <dbReference type="SAM" id="Coils"/>
    </source>
</evidence>
<evidence type="ECO:0000256" key="5">
    <source>
        <dbReference type="ARBA" id="ARBA00023136"/>
    </source>
</evidence>
<keyword evidence="4 7" id="KW-1133">Transmembrane helix</keyword>
<dbReference type="EMBL" id="JBBUTI010000001">
    <property type="protein sequence ID" value="MEK8045035.1"/>
    <property type="molecule type" value="Genomic_DNA"/>
</dbReference>
<dbReference type="RefSeq" id="WP_341397186.1">
    <property type="nucleotide sequence ID" value="NZ_JBBUTI010000001.1"/>
</dbReference>
<evidence type="ECO:0000256" key="2">
    <source>
        <dbReference type="ARBA" id="ARBA00022475"/>
    </source>
</evidence>